<proteinExistence type="predicted"/>
<dbReference type="AlphaFoldDB" id="A0A6I9YRX9"/>
<gene>
    <name evidence="8" type="primary">LOC106552583</name>
</gene>
<dbReference type="PANTHER" id="PTHR44981">
    <property type="entry name" value="PERICENTRIN-LIKE PROTEIN, ISOFORM F"/>
    <property type="match status" value="1"/>
</dbReference>
<evidence type="ECO:0000256" key="3">
    <source>
        <dbReference type="ARBA" id="ARBA00023054"/>
    </source>
</evidence>
<evidence type="ECO:0000313" key="7">
    <source>
        <dbReference type="Proteomes" id="UP000504617"/>
    </source>
</evidence>
<dbReference type="Pfam" id="PF12474">
    <property type="entry name" value="PKK"/>
    <property type="match status" value="1"/>
</dbReference>
<evidence type="ECO:0000256" key="2">
    <source>
        <dbReference type="ARBA" id="ARBA00022490"/>
    </source>
</evidence>
<dbReference type="GO" id="GO:0007165">
    <property type="term" value="P:signal transduction"/>
    <property type="evidence" value="ECO:0007669"/>
    <property type="project" value="InterPro"/>
</dbReference>
<feature type="coiled-coil region" evidence="5">
    <location>
        <begin position="197"/>
        <end position="235"/>
    </location>
</feature>
<feature type="region of interest" description="Disordered" evidence="6">
    <location>
        <begin position="1"/>
        <end position="32"/>
    </location>
</feature>
<dbReference type="OrthoDB" id="2020852at2759"/>
<keyword evidence="2" id="KW-0963">Cytoplasm</keyword>
<evidence type="ECO:0000256" key="4">
    <source>
        <dbReference type="ARBA" id="ARBA00023212"/>
    </source>
</evidence>
<evidence type="ECO:0000313" key="8">
    <source>
        <dbReference type="RefSeq" id="XP_013926375.1"/>
    </source>
</evidence>
<evidence type="ECO:0000256" key="1">
    <source>
        <dbReference type="ARBA" id="ARBA00004300"/>
    </source>
</evidence>
<dbReference type="Proteomes" id="UP000504617">
    <property type="component" value="Unplaced"/>
</dbReference>
<name>A0A6I9YRX9_9SAUR</name>
<protein>
    <submittedName>
        <fullName evidence="8">Pericentrin-like</fullName>
    </submittedName>
</protein>
<sequence length="240" mass="27973">MEGEDPAGVREADGSPRALSKAQEQEQEQSYDIGECYKCQDENKNLHAKLMEEQKQLLEDLQKKVETTFQGELQLAEVPDNLKLEAIRLSSNNICTSQMELMQMNLIKEKETALMELREMLNDKHAQEIAVLQSRYHFELEHVNKQNQKEKEEMVLKHQLDMDKMKKKISLEMEEKHIHILETLKKEWALNVDVSLKNVSEELSVKHQAELNELKQNLTAETEELKKTMETLSLEKREAA</sequence>
<comment type="subcellular location">
    <subcellularLocation>
        <location evidence="1">Cytoplasm</location>
        <location evidence="1">Cytoskeleton</location>
        <location evidence="1">Microtubule organizing center</location>
        <location evidence="1">Centrosome</location>
    </subcellularLocation>
</comment>
<reference evidence="8" key="1">
    <citation type="submission" date="2025-08" db="UniProtKB">
        <authorList>
            <consortium name="RefSeq"/>
        </authorList>
    </citation>
    <scope>IDENTIFICATION</scope>
    <source>
        <tissue evidence="8">Skeletal muscle</tissue>
    </source>
</reference>
<dbReference type="RefSeq" id="XP_013926375.1">
    <property type="nucleotide sequence ID" value="XM_014070900.1"/>
</dbReference>
<organism evidence="7 8">
    <name type="scientific">Thamnophis sirtalis</name>
    <dbReference type="NCBI Taxonomy" id="35019"/>
    <lineage>
        <taxon>Eukaryota</taxon>
        <taxon>Metazoa</taxon>
        <taxon>Chordata</taxon>
        <taxon>Craniata</taxon>
        <taxon>Vertebrata</taxon>
        <taxon>Euteleostomi</taxon>
        <taxon>Lepidosauria</taxon>
        <taxon>Squamata</taxon>
        <taxon>Bifurcata</taxon>
        <taxon>Unidentata</taxon>
        <taxon>Episquamata</taxon>
        <taxon>Toxicofera</taxon>
        <taxon>Serpentes</taxon>
        <taxon>Colubroidea</taxon>
        <taxon>Colubridae</taxon>
        <taxon>Natricinae</taxon>
        <taxon>Thamnophis</taxon>
    </lineage>
</organism>
<keyword evidence="7" id="KW-1185">Reference proteome</keyword>
<dbReference type="KEGG" id="tsr:106552583"/>
<dbReference type="GeneID" id="106552583"/>
<dbReference type="InterPro" id="IPR028745">
    <property type="entry name" value="AKAP9/Pericentrin"/>
</dbReference>
<dbReference type="GO" id="GO:0060090">
    <property type="term" value="F:molecular adaptor activity"/>
    <property type="evidence" value="ECO:0007669"/>
    <property type="project" value="InterPro"/>
</dbReference>
<keyword evidence="3 5" id="KW-0175">Coiled coil</keyword>
<evidence type="ECO:0000256" key="5">
    <source>
        <dbReference type="SAM" id="Coils"/>
    </source>
</evidence>
<accession>A0A6I9YRX9</accession>
<feature type="non-terminal residue" evidence="8">
    <location>
        <position position="240"/>
    </location>
</feature>
<keyword evidence="4" id="KW-0206">Cytoskeleton</keyword>
<evidence type="ECO:0000256" key="6">
    <source>
        <dbReference type="SAM" id="MobiDB-lite"/>
    </source>
</evidence>
<dbReference type="InterPro" id="IPR022165">
    <property type="entry name" value="PKK"/>
</dbReference>
<dbReference type="PANTHER" id="PTHR44981:SF3">
    <property type="entry name" value="PERICENTRIN"/>
    <property type="match status" value="1"/>
</dbReference>
<dbReference type="GO" id="GO:0005813">
    <property type="term" value="C:centrosome"/>
    <property type="evidence" value="ECO:0007669"/>
    <property type="project" value="UniProtKB-SubCell"/>
</dbReference>